<evidence type="ECO:0000313" key="2">
    <source>
        <dbReference type="EMBL" id="PZV40146.1"/>
    </source>
</evidence>
<comment type="caution">
    <text evidence="2">The sequence shown here is derived from an EMBL/GenBank/DDBJ whole genome shotgun (WGS) entry which is preliminary data.</text>
</comment>
<dbReference type="AlphaFoldDB" id="A0A2W7EA61"/>
<evidence type="ECO:0000313" key="3">
    <source>
        <dbReference type="Proteomes" id="UP000248616"/>
    </source>
</evidence>
<dbReference type="Gene3D" id="3.10.450.50">
    <property type="match status" value="1"/>
</dbReference>
<sequence>MTTSASVEANKALVMRAITGVFVDRNPDVVDELFGPDYRQHNPQIPNGTDAVKGLLKQLPENFEYKPGLVFAEGDFVAVHGRYVGWGPKPMVAFDVFRVANGKVVEHWDVLQEEVPASEAVNGNPMFPIGRS</sequence>
<keyword evidence="3" id="KW-1185">Reference proteome</keyword>
<dbReference type="SUPFAM" id="SSF54427">
    <property type="entry name" value="NTF2-like"/>
    <property type="match status" value="1"/>
</dbReference>
<evidence type="ECO:0000259" key="1">
    <source>
        <dbReference type="Pfam" id="PF12680"/>
    </source>
</evidence>
<reference evidence="3" key="1">
    <citation type="submission" date="2017-03" db="EMBL/GenBank/DDBJ databases">
        <authorList>
            <person name="Safronova V.I."/>
            <person name="Sazanova A.L."/>
            <person name="Chirak E.R."/>
        </authorList>
    </citation>
    <scope>NUCLEOTIDE SEQUENCE [LARGE SCALE GENOMIC DNA]</scope>
    <source>
        <strain evidence="3">Ach-343</strain>
    </source>
</reference>
<dbReference type="OrthoDB" id="9812089at2"/>
<dbReference type="InterPro" id="IPR032710">
    <property type="entry name" value="NTF2-like_dom_sf"/>
</dbReference>
<dbReference type="Proteomes" id="UP000248616">
    <property type="component" value="Unassembled WGS sequence"/>
</dbReference>
<proteinExistence type="predicted"/>
<organism evidence="2 3">
    <name type="scientific">Mesorhizobium kowhaii</name>
    <dbReference type="NCBI Taxonomy" id="1300272"/>
    <lineage>
        <taxon>Bacteria</taxon>
        <taxon>Pseudomonadati</taxon>
        <taxon>Pseudomonadota</taxon>
        <taxon>Alphaproteobacteria</taxon>
        <taxon>Hyphomicrobiales</taxon>
        <taxon>Phyllobacteriaceae</taxon>
        <taxon>Mesorhizobium</taxon>
    </lineage>
</organism>
<gene>
    <name evidence="2" type="ORF">B5V02_02290</name>
</gene>
<dbReference type="EMBL" id="MZXV01000012">
    <property type="protein sequence ID" value="PZV40146.1"/>
    <property type="molecule type" value="Genomic_DNA"/>
</dbReference>
<dbReference type="InterPro" id="IPR037401">
    <property type="entry name" value="SnoaL-like"/>
</dbReference>
<accession>A0A2W7EA61</accession>
<name>A0A2W7EA61_9HYPH</name>
<dbReference type="RefSeq" id="WP_111542648.1">
    <property type="nucleotide sequence ID" value="NZ_MZXV01000012.1"/>
</dbReference>
<feature type="domain" description="SnoaL-like" evidence="1">
    <location>
        <begin position="21"/>
        <end position="107"/>
    </location>
</feature>
<dbReference type="Pfam" id="PF12680">
    <property type="entry name" value="SnoaL_2"/>
    <property type="match status" value="1"/>
</dbReference>
<protein>
    <recommendedName>
        <fullName evidence="1">SnoaL-like domain-containing protein</fullName>
    </recommendedName>
</protein>